<reference evidence="8" key="1">
    <citation type="submission" date="2021-06" db="EMBL/GenBank/DDBJ databases">
        <authorList>
            <person name="Kallberg Y."/>
            <person name="Tangrot J."/>
            <person name="Rosling A."/>
        </authorList>
    </citation>
    <scope>NUCLEOTIDE SEQUENCE</scope>
    <source>
        <strain evidence="8">BR232B</strain>
    </source>
</reference>
<evidence type="ECO:0000256" key="5">
    <source>
        <dbReference type="PROSITE-ProRule" id="PRU00042"/>
    </source>
</evidence>
<dbReference type="PANTHER" id="PTHR23235">
    <property type="entry name" value="KRUEPPEL-LIKE TRANSCRIPTION FACTOR"/>
    <property type="match status" value="1"/>
</dbReference>
<keyword evidence="4" id="KW-0862">Zinc</keyword>
<evidence type="ECO:0000256" key="1">
    <source>
        <dbReference type="ARBA" id="ARBA00022723"/>
    </source>
</evidence>
<dbReference type="GO" id="GO:0000978">
    <property type="term" value="F:RNA polymerase II cis-regulatory region sequence-specific DNA binding"/>
    <property type="evidence" value="ECO:0007669"/>
    <property type="project" value="TreeGrafter"/>
</dbReference>
<dbReference type="FunFam" id="3.30.160.60:FF:000100">
    <property type="entry name" value="Zinc finger 45-like"/>
    <property type="match status" value="1"/>
</dbReference>
<dbReference type="AlphaFoldDB" id="A0A9N9AYR6"/>
<dbReference type="Gene3D" id="3.30.160.60">
    <property type="entry name" value="Classic Zinc Finger"/>
    <property type="match status" value="3"/>
</dbReference>
<accession>A0A9N9AYR6</accession>
<dbReference type="PANTHER" id="PTHR23235:SF120">
    <property type="entry name" value="KRUPPEL-LIKE FACTOR 15"/>
    <property type="match status" value="1"/>
</dbReference>
<dbReference type="SUPFAM" id="SSF57667">
    <property type="entry name" value="beta-beta-alpha zinc fingers"/>
    <property type="match status" value="2"/>
</dbReference>
<feature type="compositionally biased region" description="Low complexity" evidence="6">
    <location>
        <begin position="15"/>
        <end position="50"/>
    </location>
</feature>
<keyword evidence="1" id="KW-0479">Metal-binding</keyword>
<feature type="domain" description="C2H2-type" evidence="7">
    <location>
        <begin position="405"/>
        <end position="432"/>
    </location>
</feature>
<evidence type="ECO:0000256" key="3">
    <source>
        <dbReference type="ARBA" id="ARBA00022771"/>
    </source>
</evidence>
<dbReference type="GO" id="GO:0000981">
    <property type="term" value="F:DNA-binding transcription factor activity, RNA polymerase II-specific"/>
    <property type="evidence" value="ECO:0007669"/>
    <property type="project" value="TreeGrafter"/>
</dbReference>
<dbReference type="FunFam" id="3.30.160.60:FF:000125">
    <property type="entry name" value="Putative zinc finger protein 143"/>
    <property type="match status" value="2"/>
</dbReference>
<dbReference type="Proteomes" id="UP000789739">
    <property type="component" value="Unassembled WGS sequence"/>
</dbReference>
<evidence type="ECO:0000256" key="4">
    <source>
        <dbReference type="ARBA" id="ARBA00022833"/>
    </source>
</evidence>
<keyword evidence="3 5" id="KW-0863">Zinc-finger</keyword>
<evidence type="ECO:0000256" key="2">
    <source>
        <dbReference type="ARBA" id="ARBA00022737"/>
    </source>
</evidence>
<feature type="domain" description="C2H2-type" evidence="7">
    <location>
        <begin position="345"/>
        <end position="374"/>
    </location>
</feature>
<name>A0A9N9AYR6_9GLOM</name>
<keyword evidence="9" id="KW-1185">Reference proteome</keyword>
<organism evidence="8 9">
    <name type="scientific">Paraglomus brasilianum</name>
    <dbReference type="NCBI Taxonomy" id="144538"/>
    <lineage>
        <taxon>Eukaryota</taxon>
        <taxon>Fungi</taxon>
        <taxon>Fungi incertae sedis</taxon>
        <taxon>Mucoromycota</taxon>
        <taxon>Glomeromycotina</taxon>
        <taxon>Glomeromycetes</taxon>
        <taxon>Paraglomerales</taxon>
        <taxon>Paraglomeraceae</taxon>
        <taxon>Paraglomus</taxon>
    </lineage>
</organism>
<sequence>MSMFTFDHPTSSPASTITHNSPPTTSSTTPPSMSLSPSAFSPSSPTSSTTPPTPTTPIAPSHLPSDKFAPFYTPDPLPYHPLLDLQLPEGHYYYFPPILAFTPSPISSAGLSDEITHGGMPPTGISGALSNGIASQIANSIASSIPNSIANSIPPLSPIETPVESPREVDSPESCTEIDIIDGFTNTGSDYAQGLDVKMELGVDMDEDVVDVPMGQFVQYSPQATTPLTSPLHSCFPTSPLHTDSNPSFMSLLTSPPLPHDKNEATAVFSFGSKPAYTRDFARGFEGLNEYDRRRSFDDAFLRKLDLKRERQRWEEDSEETMEKRRKSLPSEFGMRKPSKPIAPFACPHENCPKTFTRQYNLKSHLRTHTDERPFVCNYSGCPRAFARQHDLKRHQKLHLGLKPHVCQNCGRAFARLDALNRHLRSDNATQCAQANVNGVGNGKFKTGGM</sequence>
<comment type="caution">
    <text evidence="8">The sequence shown here is derived from an EMBL/GenBank/DDBJ whole genome shotgun (WGS) entry which is preliminary data.</text>
</comment>
<feature type="domain" description="C2H2-type" evidence="7">
    <location>
        <begin position="375"/>
        <end position="404"/>
    </location>
</feature>
<dbReference type="GO" id="GO:0008270">
    <property type="term" value="F:zinc ion binding"/>
    <property type="evidence" value="ECO:0007669"/>
    <property type="project" value="UniProtKB-KW"/>
</dbReference>
<dbReference type="OrthoDB" id="8117402at2759"/>
<feature type="region of interest" description="Disordered" evidence="6">
    <location>
        <begin position="1"/>
        <end position="62"/>
    </location>
</feature>
<feature type="region of interest" description="Disordered" evidence="6">
    <location>
        <begin position="312"/>
        <end position="335"/>
    </location>
</feature>
<dbReference type="SMART" id="SM00355">
    <property type="entry name" value="ZnF_C2H2"/>
    <property type="match status" value="3"/>
</dbReference>
<evidence type="ECO:0000259" key="7">
    <source>
        <dbReference type="PROSITE" id="PS50157"/>
    </source>
</evidence>
<dbReference type="Pfam" id="PF00096">
    <property type="entry name" value="zf-C2H2"/>
    <property type="match status" value="3"/>
</dbReference>
<dbReference type="InterPro" id="IPR036236">
    <property type="entry name" value="Znf_C2H2_sf"/>
</dbReference>
<dbReference type="InterPro" id="IPR013087">
    <property type="entry name" value="Znf_C2H2_type"/>
</dbReference>
<proteinExistence type="predicted"/>
<keyword evidence="2" id="KW-0677">Repeat</keyword>
<dbReference type="EMBL" id="CAJVPI010000557">
    <property type="protein sequence ID" value="CAG8549862.1"/>
    <property type="molecule type" value="Genomic_DNA"/>
</dbReference>
<evidence type="ECO:0000256" key="6">
    <source>
        <dbReference type="SAM" id="MobiDB-lite"/>
    </source>
</evidence>
<evidence type="ECO:0000313" key="8">
    <source>
        <dbReference type="EMBL" id="CAG8549862.1"/>
    </source>
</evidence>
<dbReference type="PROSITE" id="PS50157">
    <property type="entry name" value="ZINC_FINGER_C2H2_2"/>
    <property type="match status" value="3"/>
</dbReference>
<dbReference type="PROSITE" id="PS00028">
    <property type="entry name" value="ZINC_FINGER_C2H2_1"/>
    <property type="match status" value="2"/>
</dbReference>
<protein>
    <submittedName>
        <fullName evidence="8">2373_t:CDS:1</fullName>
    </submittedName>
</protein>
<evidence type="ECO:0000313" key="9">
    <source>
        <dbReference type="Proteomes" id="UP000789739"/>
    </source>
</evidence>
<gene>
    <name evidence="8" type="ORF">PBRASI_LOCUS5028</name>
</gene>